<feature type="domain" description="Kinesin motor" evidence="10">
    <location>
        <begin position="447"/>
        <end position="776"/>
    </location>
</feature>
<dbReference type="SMART" id="SM00129">
    <property type="entry name" value="KISc"/>
    <property type="match status" value="1"/>
</dbReference>
<dbReference type="CDD" id="cd01366">
    <property type="entry name" value="KISc_C_terminal"/>
    <property type="match status" value="1"/>
</dbReference>
<dbReference type="EMBL" id="LFYR01001527">
    <property type="protein sequence ID" value="KMZ61195.1"/>
    <property type="molecule type" value="Genomic_DNA"/>
</dbReference>
<evidence type="ECO:0000256" key="1">
    <source>
        <dbReference type="ARBA" id="ARBA00010899"/>
    </source>
</evidence>
<organism evidence="11 12">
    <name type="scientific">Zostera marina</name>
    <name type="common">Eelgrass</name>
    <dbReference type="NCBI Taxonomy" id="29655"/>
    <lineage>
        <taxon>Eukaryota</taxon>
        <taxon>Viridiplantae</taxon>
        <taxon>Streptophyta</taxon>
        <taxon>Embryophyta</taxon>
        <taxon>Tracheophyta</taxon>
        <taxon>Spermatophyta</taxon>
        <taxon>Magnoliopsida</taxon>
        <taxon>Liliopsida</taxon>
        <taxon>Zosteraceae</taxon>
        <taxon>Zostera</taxon>
    </lineage>
</organism>
<comment type="similarity">
    <text evidence="1">Belongs to the TRAFAC class myosin-kinesin ATPase superfamily. Kinesin family. KIN-14 subfamily.</text>
</comment>
<proteinExistence type="inferred from homology"/>
<keyword evidence="2 7" id="KW-0493">Microtubule</keyword>
<keyword evidence="3 6" id="KW-0547">Nucleotide-binding</keyword>
<dbReference type="PANTHER" id="PTHR47972">
    <property type="entry name" value="KINESIN-LIKE PROTEIN KLP-3"/>
    <property type="match status" value="1"/>
</dbReference>
<evidence type="ECO:0000256" key="3">
    <source>
        <dbReference type="ARBA" id="ARBA00022741"/>
    </source>
</evidence>
<dbReference type="PRINTS" id="PR00380">
    <property type="entry name" value="KINESINHEAVY"/>
</dbReference>
<evidence type="ECO:0000256" key="8">
    <source>
        <dbReference type="SAM" id="Coils"/>
    </source>
</evidence>
<dbReference type="PROSITE" id="PS50067">
    <property type="entry name" value="KINESIN_MOTOR_2"/>
    <property type="match status" value="1"/>
</dbReference>
<dbReference type="GO" id="GO:0007018">
    <property type="term" value="P:microtubule-based movement"/>
    <property type="evidence" value="ECO:0007669"/>
    <property type="project" value="InterPro"/>
</dbReference>
<dbReference type="STRING" id="29655.A0A0K9NZ27"/>
<feature type="binding site" evidence="6">
    <location>
        <begin position="533"/>
        <end position="540"/>
    </location>
    <ligand>
        <name>ATP</name>
        <dbReference type="ChEBI" id="CHEBI:30616"/>
    </ligand>
</feature>
<name>A0A0K9NZ27_ZOSMR</name>
<dbReference type="GO" id="GO:0008017">
    <property type="term" value="F:microtubule binding"/>
    <property type="evidence" value="ECO:0007669"/>
    <property type="project" value="InterPro"/>
</dbReference>
<dbReference type="OrthoDB" id="3176171at2759"/>
<dbReference type="PANTHER" id="PTHR47972:SF45">
    <property type="entry name" value="PROTEIN CLARET SEGREGATIONAL"/>
    <property type="match status" value="1"/>
</dbReference>
<feature type="coiled-coil region" evidence="8">
    <location>
        <begin position="364"/>
        <end position="426"/>
    </location>
</feature>
<dbReference type="SUPFAM" id="SSF52540">
    <property type="entry name" value="P-loop containing nucleoside triphosphate hydrolases"/>
    <property type="match status" value="1"/>
</dbReference>
<dbReference type="GO" id="GO:0003777">
    <property type="term" value="F:microtubule motor activity"/>
    <property type="evidence" value="ECO:0007669"/>
    <property type="project" value="InterPro"/>
</dbReference>
<feature type="coiled-coil region" evidence="8">
    <location>
        <begin position="294"/>
        <end position="328"/>
    </location>
</feature>
<protein>
    <recommendedName>
        <fullName evidence="7">Kinesin-like protein</fullName>
    </recommendedName>
</protein>
<dbReference type="Gene3D" id="3.40.850.10">
    <property type="entry name" value="Kinesin motor domain"/>
    <property type="match status" value="1"/>
</dbReference>
<keyword evidence="4 6" id="KW-0067">ATP-binding</keyword>
<dbReference type="InterPro" id="IPR001752">
    <property type="entry name" value="Kinesin_motor_dom"/>
</dbReference>
<evidence type="ECO:0000313" key="11">
    <source>
        <dbReference type="EMBL" id="KMZ61195.1"/>
    </source>
</evidence>
<reference evidence="12" key="1">
    <citation type="journal article" date="2016" name="Nature">
        <title>The genome of the seagrass Zostera marina reveals angiosperm adaptation to the sea.</title>
        <authorList>
            <person name="Olsen J.L."/>
            <person name="Rouze P."/>
            <person name="Verhelst B."/>
            <person name="Lin Y.-C."/>
            <person name="Bayer T."/>
            <person name="Collen J."/>
            <person name="Dattolo E."/>
            <person name="De Paoli E."/>
            <person name="Dittami S."/>
            <person name="Maumus F."/>
            <person name="Michel G."/>
            <person name="Kersting A."/>
            <person name="Lauritano C."/>
            <person name="Lohaus R."/>
            <person name="Toepel M."/>
            <person name="Tonon T."/>
            <person name="Vanneste K."/>
            <person name="Amirebrahimi M."/>
            <person name="Brakel J."/>
            <person name="Bostroem C."/>
            <person name="Chovatia M."/>
            <person name="Grimwood J."/>
            <person name="Jenkins J.W."/>
            <person name="Jueterbock A."/>
            <person name="Mraz A."/>
            <person name="Stam W.T."/>
            <person name="Tice H."/>
            <person name="Bornberg-Bauer E."/>
            <person name="Green P.J."/>
            <person name="Pearson G.A."/>
            <person name="Procaccini G."/>
            <person name="Duarte C.M."/>
            <person name="Schmutz J."/>
            <person name="Reusch T.B.H."/>
            <person name="Van de Peer Y."/>
        </authorList>
    </citation>
    <scope>NUCLEOTIDE SEQUENCE [LARGE SCALE GENOMIC DNA]</scope>
    <source>
        <strain evidence="12">cv. Finnish</strain>
    </source>
</reference>
<feature type="compositionally biased region" description="Polar residues" evidence="9">
    <location>
        <begin position="1"/>
        <end position="19"/>
    </location>
</feature>
<evidence type="ECO:0000259" key="10">
    <source>
        <dbReference type="PROSITE" id="PS50067"/>
    </source>
</evidence>
<keyword evidence="5 6" id="KW-0505">Motor protein</keyword>
<dbReference type="OMA" id="IDMTQNG"/>
<keyword evidence="12" id="KW-1185">Reference proteome</keyword>
<dbReference type="InterPro" id="IPR019821">
    <property type="entry name" value="Kinesin_motor_CS"/>
</dbReference>
<feature type="coiled-coil region" evidence="8">
    <location>
        <begin position="150"/>
        <end position="188"/>
    </location>
</feature>
<feature type="compositionally biased region" description="Polar residues" evidence="9">
    <location>
        <begin position="46"/>
        <end position="62"/>
    </location>
</feature>
<keyword evidence="8" id="KW-0175">Coiled coil</keyword>
<dbReference type="GO" id="GO:0005524">
    <property type="term" value="F:ATP binding"/>
    <property type="evidence" value="ECO:0007669"/>
    <property type="project" value="UniProtKB-UniRule"/>
</dbReference>
<evidence type="ECO:0000256" key="5">
    <source>
        <dbReference type="ARBA" id="ARBA00023175"/>
    </source>
</evidence>
<dbReference type="InterPro" id="IPR036961">
    <property type="entry name" value="Kinesin_motor_dom_sf"/>
</dbReference>
<dbReference type="PROSITE" id="PS00411">
    <property type="entry name" value="KINESIN_MOTOR_1"/>
    <property type="match status" value="1"/>
</dbReference>
<dbReference type="InterPro" id="IPR027640">
    <property type="entry name" value="Kinesin-like_fam"/>
</dbReference>
<dbReference type="GO" id="GO:0005874">
    <property type="term" value="C:microtubule"/>
    <property type="evidence" value="ECO:0007669"/>
    <property type="project" value="UniProtKB-KW"/>
</dbReference>
<dbReference type="FunFam" id="3.40.850.10:FF:000048">
    <property type="entry name" value="Kinesin-like protein"/>
    <property type="match status" value="1"/>
</dbReference>
<accession>A0A0K9NZ27</accession>
<evidence type="ECO:0000256" key="2">
    <source>
        <dbReference type="ARBA" id="ARBA00022701"/>
    </source>
</evidence>
<gene>
    <name evidence="11" type="ORF">ZOSMA_548G00040</name>
</gene>
<dbReference type="InterPro" id="IPR027417">
    <property type="entry name" value="P-loop_NTPase"/>
</dbReference>
<evidence type="ECO:0000256" key="6">
    <source>
        <dbReference type="PROSITE-ProRule" id="PRU00283"/>
    </source>
</evidence>
<dbReference type="Pfam" id="PF00225">
    <property type="entry name" value="Kinesin"/>
    <property type="match status" value="1"/>
</dbReference>
<comment type="caution">
    <text evidence="11">The sequence shown here is derived from an EMBL/GenBank/DDBJ whole genome shotgun (WGS) entry which is preliminary data.</text>
</comment>
<evidence type="ECO:0000313" key="12">
    <source>
        <dbReference type="Proteomes" id="UP000036987"/>
    </source>
</evidence>
<dbReference type="AlphaFoldDB" id="A0A0K9NZ27"/>
<sequence length="789" mass="89113">MISSNNPTNKSQTPCPSNKENVEEPGDKRRRIGLGKMVIPPKHVANSRSKNTLSSVPIQSNRAGAGDSSAGSETGSVCGTTSGMEFKSREDVDNLLNEKMMGKTKMDLKGTAEQNKQKMEYIKKLRACVKMFQKREDDHLLEKEGFLQTVQSLEERIVEIDILAKNKQDELITELEQFKEKHSTLQEICTKEEADKLAAVESYRKEIELKIVAEKSRDTLSESFAKAQQENISLQEILKRNQEYNSSLQQYNSKLQSEATANSEMHSKLQNENNVLKEQVIMFRSKSDILQEQLSSARTSLQDAVKEKEEMKSNLDCNRSELNQIRDERNSQIVQIQHLTADVAMYKNELNTSCIALENVTKRIAEIEVTCSMQKEQMKLLQKELDSANAKLKMADSTNIETRMEYKHQQKLVEDLQISLADAESRILDGDKLRKKLHNTILELKGNIRVFCRVRPMLNDQEHNGSEANHVSYPAATEFLGRGIDLMHKEKKHSFTFDKVFDHEASQESVFVEISQLVQSALDGYKVCIFAYGQTGSGKTYTMMGRPEEPEMKGLIPRSVEQIFEVSQTLLSQGWKYKMQALMLEIYNETVRDLLTSKSNSRDLGKQLDSIRNGNPSDLTVVDVRSIGEVSYLLTQAAQSRSVGKTQMNEQSSRSHFVFILRLYGVNEGTDQQVQGVLNLIDLAGSERLDKSGATGERLKETQHINKSLLSLSEVISSIAKKDDHIPFRNSKLTYLLEPCLGGESKTMMVVNISPEESSSGESKCSLQFASKVNSCEIGVARRQTQMRH</sequence>
<evidence type="ECO:0000256" key="7">
    <source>
        <dbReference type="RuleBase" id="RU000394"/>
    </source>
</evidence>
<feature type="region of interest" description="Disordered" evidence="9">
    <location>
        <begin position="1"/>
        <end position="83"/>
    </location>
</feature>
<dbReference type="Proteomes" id="UP000036987">
    <property type="component" value="Unassembled WGS sequence"/>
</dbReference>
<evidence type="ECO:0000256" key="4">
    <source>
        <dbReference type="ARBA" id="ARBA00022840"/>
    </source>
</evidence>
<evidence type="ECO:0000256" key="9">
    <source>
        <dbReference type="SAM" id="MobiDB-lite"/>
    </source>
</evidence>
<feature type="compositionally biased region" description="Polar residues" evidence="9">
    <location>
        <begin position="69"/>
        <end position="83"/>
    </location>
</feature>